<feature type="region of interest" description="Disordered" evidence="1">
    <location>
        <begin position="387"/>
        <end position="466"/>
    </location>
</feature>
<dbReference type="AlphaFoldDB" id="A0A074VLD3"/>
<feature type="compositionally biased region" description="Low complexity" evidence="1">
    <location>
        <begin position="132"/>
        <end position="143"/>
    </location>
</feature>
<evidence type="ECO:0000313" key="3">
    <source>
        <dbReference type="Proteomes" id="UP000030672"/>
    </source>
</evidence>
<feature type="compositionally biased region" description="Low complexity" evidence="1">
    <location>
        <begin position="150"/>
        <end position="160"/>
    </location>
</feature>
<evidence type="ECO:0000256" key="1">
    <source>
        <dbReference type="SAM" id="MobiDB-lite"/>
    </source>
</evidence>
<dbReference type="RefSeq" id="XP_040875490.1">
    <property type="nucleotide sequence ID" value="XM_041025387.1"/>
</dbReference>
<proteinExistence type="predicted"/>
<feature type="compositionally biased region" description="Low complexity" evidence="1">
    <location>
        <begin position="391"/>
        <end position="406"/>
    </location>
</feature>
<feature type="region of interest" description="Disordered" evidence="1">
    <location>
        <begin position="56"/>
        <end position="270"/>
    </location>
</feature>
<feature type="compositionally biased region" description="Polar residues" evidence="1">
    <location>
        <begin position="446"/>
        <end position="461"/>
    </location>
</feature>
<feature type="compositionally biased region" description="Polar residues" evidence="1">
    <location>
        <begin position="204"/>
        <end position="217"/>
    </location>
</feature>
<dbReference type="HOGENOM" id="CLU_469262_0_0_1"/>
<accession>A0A074VLD3</accession>
<feature type="region of interest" description="Disordered" evidence="1">
    <location>
        <begin position="499"/>
        <end position="581"/>
    </location>
</feature>
<dbReference type="GeneID" id="63918760"/>
<evidence type="ECO:0000313" key="2">
    <source>
        <dbReference type="EMBL" id="KEQ58467.1"/>
    </source>
</evidence>
<organism evidence="2 3">
    <name type="scientific">Aureobasidium melanogenum (strain CBS 110374)</name>
    <name type="common">Aureobasidium pullulans var. melanogenum</name>
    <dbReference type="NCBI Taxonomy" id="1043003"/>
    <lineage>
        <taxon>Eukaryota</taxon>
        <taxon>Fungi</taxon>
        <taxon>Dikarya</taxon>
        <taxon>Ascomycota</taxon>
        <taxon>Pezizomycotina</taxon>
        <taxon>Dothideomycetes</taxon>
        <taxon>Dothideomycetidae</taxon>
        <taxon>Dothideales</taxon>
        <taxon>Saccotheciaceae</taxon>
        <taxon>Aureobasidium</taxon>
    </lineage>
</organism>
<name>A0A074VLD3_AURM1</name>
<dbReference type="EMBL" id="KL584855">
    <property type="protein sequence ID" value="KEQ58467.1"/>
    <property type="molecule type" value="Genomic_DNA"/>
</dbReference>
<sequence length="581" mass="62924">MDQVPPWQRIAEGYESPTEEPYAEFEWVSSPTSRRHLARNSSQTIVWPPATATTSVVGAFQHTDPPQGNRRSGPATTKSIKAEPPPNAPRGPRNNIPSQAPRFPRIHPDSPKGPFRNFRKCPVPCGDAPLGPSSRPSSMQPQRFADFRASSTTSSSVSSSWDPPELVHPSRRPLVDSTGPLNAAARDQSSARTFDNPERAHLSPESNRYSGTPSQHEAGQAKSPYSPTPGPSSYGPRQSAKPTTNIRSPSKEGTKTPGPLDGKKGMASAELGTPRLYSTYKDLPSTSAQEPVALQLSKAAGKQPVRSASSSVAASTPAASQTHSINESQVYPCHLCGVCSKWHRGGDCRYCEKCNSWHWADCRECTRCNTWHVGPCKVCTTCGKRHGGVCPSSKPSPESQLSSSGPGERVTSSATESLEPRKKTTPLPDIAATRVETPLRARTRDATTSTMPGTAASTRSAETSDDESEACKHRQKGKECLQCGCGCGSCHRPDRLCSKQRAEARAGKRKADDPDVKVEPSASDAQLSLIPRQKKARVQESVDPVVKVEEPAMQLRELPKKKKKPRKRESVGSWYDPIDVD</sequence>
<feature type="compositionally biased region" description="Basic and acidic residues" evidence="1">
    <location>
        <begin position="499"/>
        <end position="518"/>
    </location>
</feature>
<gene>
    <name evidence="2" type="ORF">M437DRAFT_69987</name>
</gene>
<feature type="region of interest" description="Disordered" evidence="1">
    <location>
        <begin position="1"/>
        <end position="43"/>
    </location>
</feature>
<reference evidence="2 3" key="1">
    <citation type="journal article" date="2014" name="BMC Genomics">
        <title>Genome sequencing of four Aureobasidium pullulans varieties: biotechnological potential, stress tolerance, and description of new species.</title>
        <authorList>
            <person name="Gostin Ar C."/>
            <person name="Ohm R.A."/>
            <person name="Kogej T."/>
            <person name="Sonjak S."/>
            <person name="Turk M."/>
            <person name="Zajc J."/>
            <person name="Zalar P."/>
            <person name="Grube M."/>
            <person name="Sun H."/>
            <person name="Han J."/>
            <person name="Sharma A."/>
            <person name="Chiniquy J."/>
            <person name="Ngan C.Y."/>
            <person name="Lipzen A."/>
            <person name="Barry K."/>
            <person name="Grigoriev I.V."/>
            <person name="Gunde-Cimerman N."/>
        </authorList>
    </citation>
    <scope>NUCLEOTIDE SEQUENCE [LARGE SCALE GENOMIC DNA]</scope>
    <source>
        <strain evidence="2 3">CBS 110374</strain>
    </source>
</reference>
<feature type="compositionally biased region" description="Low complexity" evidence="1">
    <location>
        <begin position="307"/>
        <end position="318"/>
    </location>
</feature>
<keyword evidence="3" id="KW-1185">Reference proteome</keyword>
<protein>
    <submittedName>
        <fullName evidence="2">Uncharacterized protein</fullName>
    </submittedName>
</protein>
<feature type="compositionally biased region" description="Polar residues" evidence="1">
    <location>
        <begin position="64"/>
        <end position="79"/>
    </location>
</feature>
<feature type="region of interest" description="Disordered" evidence="1">
    <location>
        <begin position="297"/>
        <end position="318"/>
    </location>
</feature>
<dbReference type="Proteomes" id="UP000030672">
    <property type="component" value="Unassembled WGS sequence"/>
</dbReference>